<dbReference type="EMBL" id="LK022848">
    <property type="protein sequence ID" value="CDR10901.1"/>
    <property type="molecule type" value="Genomic_DNA"/>
</dbReference>
<keyword evidence="4" id="KW-1185">Reference proteome</keyword>
<protein>
    <submittedName>
        <fullName evidence="3">DNA-binding transcriptional regulator YafY</fullName>
    </submittedName>
</protein>
<evidence type="ECO:0000313" key="3">
    <source>
        <dbReference type="EMBL" id="MBP2059435.1"/>
    </source>
</evidence>
<evidence type="ECO:0000313" key="4">
    <source>
        <dbReference type="Proteomes" id="UP000756710"/>
    </source>
</evidence>
<dbReference type="Pfam" id="PF25583">
    <property type="entry name" value="WCX"/>
    <property type="match status" value="1"/>
</dbReference>
<dbReference type="EMBL" id="JAGGLR010000001">
    <property type="protein sequence ID" value="MBP2059435.1"/>
    <property type="molecule type" value="Genomic_DNA"/>
</dbReference>
<dbReference type="HOGENOM" id="CLU_2620560_0_0_11"/>
<evidence type="ECO:0000259" key="1">
    <source>
        <dbReference type="Pfam" id="PF25583"/>
    </source>
</evidence>
<keyword evidence="3" id="KW-0238">DNA-binding</keyword>
<name>A0A060ZXL7_9ACTN</name>
<dbReference type="GO" id="GO:0003677">
    <property type="term" value="F:DNA binding"/>
    <property type="evidence" value="ECO:0007669"/>
    <property type="project" value="UniProtKB-KW"/>
</dbReference>
<dbReference type="AlphaFoldDB" id="A0A060ZXL7"/>
<reference evidence="3 4" key="2">
    <citation type="submission" date="2021-03" db="EMBL/GenBank/DDBJ databases">
        <title>Genomic Encyclopedia of Type Strains, Phase IV (KMG-IV): sequencing the most valuable type-strain genomes for metagenomic binning, comparative biology and taxonomic classification.</title>
        <authorList>
            <person name="Goeker M."/>
        </authorList>
    </citation>
    <scope>NUCLEOTIDE SEQUENCE [LARGE SCALE GENOMIC DNA]</scope>
    <source>
        <strain evidence="3 4">DSM 41954</strain>
    </source>
</reference>
<dbReference type="InterPro" id="IPR057727">
    <property type="entry name" value="WCX_dom"/>
</dbReference>
<reference evidence="2" key="1">
    <citation type="submission" date="2014-05" db="EMBL/GenBank/DDBJ databases">
        <authorList>
            <person name="Horn Fabian"/>
        </authorList>
    </citation>
    <scope>NUCLEOTIDE SEQUENCE</scope>
</reference>
<proteinExistence type="predicted"/>
<accession>A0A060ZXL7</accession>
<evidence type="ECO:0000313" key="2">
    <source>
        <dbReference type="EMBL" id="CDR10901.1"/>
    </source>
</evidence>
<feature type="domain" description="WCX" evidence="1">
    <location>
        <begin position="7"/>
        <end position="71"/>
    </location>
</feature>
<dbReference type="Proteomes" id="UP000756710">
    <property type="component" value="Unassembled WGS sequence"/>
</dbReference>
<sequence>MAALVYAPAATVVERIGRWSTVEEVDAERCRVSMTTDSLDWPALALGALGAEFRVLEPAELVGQLRDWAARFDRAGRG</sequence>
<gene>
    <name evidence="3" type="ORF">J2Z30_000431</name>
    <name evidence="2" type="ORF">SIRAN7111</name>
</gene>
<organism evidence="2">
    <name type="scientific">Streptomyces iranensis</name>
    <dbReference type="NCBI Taxonomy" id="576784"/>
    <lineage>
        <taxon>Bacteria</taxon>
        <taxon>Bacillati</taxon>
        <taxon>Actinomycetota</taxon>
        <taxon>Actinomycetes</taxon>
        <taxon>Kitasatosporales</taxon>
        <taxon>Streptomycetaceae</taxon>
        <taxon>Streptomyces</taxon>
        <taxon>Streptomyces violaceusniger group</taxon>
    </lineage>
</organism>